<evidence type="ECO:0000259" key="11">
    <source>
        <dbReference type="PROSITE" id="PS50850"/>
    </source>
</evidence>
<dbReference type="Pfam" id="PF07690">
    <property type="entry name" value="MFS_1"/>
    <property type="match status" value="1"/>
</dbReference>
<dbReference type="InterPro" id="IPR020846">
    <property type="entry name" value="MFS_dom"/>
</dbReference>
<keyword evidence="3" id="KW-1003">Cell membrane</keyword>
<evidence type="ECO:0000256" key="6">
    <source>
        <dbReference type="ARBA" id="ARBA00023136"/>
    </source>
</evidence>
<name>A0A383EF51_9ZZZZ</name>
<protein>
    <recommendedName>
        <fullName evidence="8">Multidrug efflux pump Tap</fullName>
    </recommendedName>
</protein>
<keyword evidence="5 10" id="KW-1133">Transmembrane helix</keyword>
<dbReference type="GO" id="GO:0005886">
    <property type="term" value="C:plasma membrane"/>
    <property type="evidence" value="ECO:0007669"/>
    <property type="project" value="UniProtKB-SubCell"/>
</dbReference>
<dbReference type="Gene3D" id="1.20.1250.20">
    <property type="entry name" value="MFS general substrate transporter like domains"/>
    <property type="match status" value="1"/>
</dbReference>
<evidence type="ECO:0000256" key="1">
    <source>
        <dbReference type="ARBA" id="ARBA00004651"/>
    </source>
</evidence>
<evidence type="ECO:0000256" key="3">
    <source>
        <dbReference type="ARBA" id="ARBA00022475"/>
    </source>
</evidence>
<evidence type="ECO:0000256" key="4">
    <source>
        <dbReference type="ARBA" id="ARBA00022692"/>
    </source>
</evidence>
<feature type="transmembrane region" description="Helical" evidence="10">
    <location>
        <begin position="35"/>
        <end position="54"/>
    </location>
</feature>
<sequence>LDLFAVLLGGAVYLLPIFAREIVDLGPVGLGPEAALGWLRAAPAVGACITALLMAHLPPIRRSGRVLLACVAGFGVATIAFGFSHNFWLSLFMLALTGAFDNVSMVIRQVISQMSTPNEMRGRVSAVSAIFVGSSNELGGFESGLVAQFFTPVISVVSGGIGTLAVVAAWTGLFPRLRELGSLSSVTPQRPGEREATPQAPSQTAP</sequence>
<dbReference type="InterPro" id="IPR036259">
    <property type="entry name" value="MFS_trans_sf"/>
</dbReference>
<dbReference type="PROSITE" id="PS50850">
    <property type="entry name" value="MFS"/>
    <property type="match status" value="1"/>
</dbReference>
<dbReference type="PANTHER" id="PTHR23513:SF9">
    <property type="entry name" value="ENTEROBACTIN EXPORTER ENTS"/>
    <property type="match status" value="1"/>
</dbReference>
<evidence type="ECO:0000256" key="10">
    <source>
        <dbReference type="SAM" id="Phobius"/>
    </source>
</evidence>
<dbReference type="EMBL" id="UINC01225257">
    <property type="protein sequence ID" value="SVE55244.1"/>
    <property type="molecule type" value="Genomic_DNA"/>
</dbReference>
<feature type="domain" description="Major facilitator superfamily (MFS) profile" evidence="11">
    <location>
        <begin position="1"/>
        <end position="206"/>
    </location>
</feature>
<comment type="subcellular location">
    <subcellularLocation>
        <location evidence="1">Cell membrane</location>
        <topology evidence="1">Multi-pass membrane protein</topology>
    </subcellularLocation>
</comment>
<feature type="transmembrane region" description="Helical" evidence="10">
    <location>
        <begin position="66"/>
        <end position="83"/>
    </location>
</feature>
<dbReference type="InterPro" id="IPR011701">
    <property type="entry name" value="MFS"/>
</dbReference>
<dbReference type="GO" id="GO:0022857">
    <property type="term" value="F:transmembrane transporter activity"/>
    <property type="evidence" value="ECO:0007669"/>
    <property type="project" value="InterPro"/>
</dbReference>
<evidence type="ECO:0000256" key="2">
    <source>
        <dbReference type="ARBA" id="ARBA00022448"/>
    </source>
</evidence>
<keyword evidence="6 10" id="KW-0472">Membrane</keyword>
<feature type="transmembrane region" description="Helical" evidence="10">
    <location>
        <begin position="153"/>
        <end position="174"/>
    </location>
</feature>
<evidence type="ECO:0000256" key="9">
    <source>
        <dbReference type="SAM" id="MobiDB-lite"/>
    </source>
</evidence>
<evidence type="ECO:0000256" key="8">
    <source>
        <dbReference type="ARBA" id="ARBA00040914"/>
    </source>
</evidence>
<dbReference type="PANTHER" id="PTHR23513">
    <property type="entry name" value="INTEGRAL MEMBRANE EFFLUX PROTEIN-RELATED"/>
    <property type="match status" value="1"/>
</dbReference>
<evidence type="ECO:0000256" key="7">
    <source>
        <dbReference type="ARBA" id="ARBA00038075"/>
    </source>
</evidence>
<dbReference type="AlphaFoldDB" id="A0A383EF51"/>
<dbReference type="SUPFAM" id="SSF103473">
    <property type="entry name" value="MFS general substrate transporter"/>
    <property type="match status" value="1"/>
</dbReference>
<accession>A0A383EF51</accession>
<keyword evidence="4 10" id="KW-0812">Transmembrane</keyword>
<gene>
    <name evidence="12" type="ORF">METZ01_LOCUS508098</name>
</gene>
<evidence type="ECO:0000256" key="5">
    <source>
        <dbReference type="ARBA" id="ARBA00022989"/>
    </source>
</evidence>
<feature type="non-terminal residue" evidence="12">
    <location>
        <position position="1"/>
    </location>
</feature>
<reference evidence="12" key="1">
    <citation type="submission" date="2018-05" db="EMBL/GenBank/DDBJ databases">
        <authorList>
            <person name="Lanie J.A."/>
            <person name="Ng W.-L."/>
            <person name="Kazmierczak K.M."/>
            <person name="Andrzejewski T.M."/>
            <person name="Davidsen T.M."/>
            <person name="Wayne K.J."/>
            <person name="Tettelin H."/>
            <person name="Glass J.I."/>
            <person name="Rusch D."/>
            <person name="Podicherti R."/>
            <person name="Tsui H.-C.T."/>
            <person name="Winkler M.E."/>
        </authorList>
    </citation>
    <scope>NUCLEOTIDE SEQUENCE</scope>
</reference>
<keyword evidence="2" id="KW-0813">Transport</keyword>
<organism evidence="12">
    <name type="scientific">marine metagenome</name>
    <dbReference type="NCBI Taxonomy" id="408172"/>
    <lineage>
        <taxon>unclassified sequences</taxon>
        <taxon>metagenomes</taxon>
        <taxon>ecological metagenomes</taxon>
    </lineage>
</organism>
<comment type="similarity">
    <text evidence="7">Belongs to the major facilitator superfamily. Drug:H(+) antiporter-3 (DHA3) (TC 2.A.1.21) family.</text>
</comment>
<proteinExistence type="inferred from homology"/>
<evidence type="ECO:0000313" key="12">
    <source>
        <dbReference type="EMBL" id="SVE55244.1"/>
    </source>
</evidence>
<feature type="region of interest" description="Disordered" evidence="9">
    <location>
        <begin position="184"/>
        <end position="206"/>
    </location>
</feature>